<evidence type="ECO:0000313" key="11">
    <source>
        <dbReference type="WBParaSite" id="PSAMB.scaffold202size66191.g3180.t1"/>
    </source>
</evidence>
<dbReference type="Gene3D" id="1.20.1530.20">
    <property type="match status" value="1"/>
</dbReference>
<comment type="subcellular location">
    <subcellularLocation>
        <location evidence="1">Cell membrane</location>
        <topology evidence="1">Multi-pass membrane protein</topology>
    </subcellularLocation>
</comment>
<keyword evidence="6 9" id="KW-1133">Transmembrane helix</keyword>
<evidence type="ECO:0000256" key="8">
    <source>
        <dbReference type="SAM" id="MobiDB-lite"/>
    </source>
</evidence>
<dbReference type="InterPro" id="IPR002657">
    <property type="entry name" value="BilAc:Na_symport/Acr3"/>
</dbReference>
<evidence type="ECO:0000256" key="7">
    <source>
        <dbReference type="ARBA" id="ARBA00023136"/>
    </source>
</evidence>
<accession>A0A914VKH3</accession>
<dbReference type="InterPro" id="IPR038770">
    <property type="entry name" value="Na+/solute_symporter_sf"/>
</dbReference>
<evidence type="ECO:0000256" key="2">
    <source>
        <dbReference type="ARBA" id="ARBA00010110"/>
    </source>
</evidence>
<organism evidence="10 11">
    <name type="scientific">Plectus sambesii</name>
    <dbReference type="NCBI Taxonomy" id="2011161"/>
    <lineage>
        <taxon>Eukaryota</taxon>
        <taxon>Metazoa</taxon>
        <taxon>Ecdysozoa</taxon>
        <taxon>Nematoda</taxon>
        <taxon>Chromadorea</taxon>
        <taxon>Plectida</taxon>
        <taxon>Plectina</taxon>
        <taxon>Plectoidea</taxon>
        <taxon>Plectidae</taxon>
        <taxon>Plectus</taxon>
    </lineage>
</organism>
<feature type="transmembrane region" description="Helical" evidence="9">
    <location>
        <begin position="211"/>
        <end position="234"/>
    </location>
</feature>
<evidence type="ECO:0000256" key="5">
    <source>
        <dbReference type="ARBA" id="ARBA00022692"/>
    </source>
</evidence>
<keyword evidence="10" id="KW-1185">Reference proteome</keyword>
<evidence type="ECO:0000256" key="3">
    <source>
        <dbReference type="ARBA" id="ARBA00022448"/>
    </source>
</evidence>
<evidence type="ECO:0000256" key="1">
    <source>
        <dbReference type="ARBA" id="ARBA00004651"/>
    </source>
</evidence>
<dbReference type="GO" id="GO:0015104">
    <property type="term" value="F:antimonite transmembrane transporter activity"/>
    <property type="evidence" value="ECO:0007669"/>
    <property type="project" value="TreeGrafter"/>
</dbReference>
<evidence type="ECO:0000313" key="10">
    <source>
        <dbReference type="Proteomes" id="UP000887566"/>
    </source>
</evidence>
<dbReference type="GO" id="GO:0015105">
    <property type="term" value="F:arsenite transmembrane transporter activity"/>
    <property type="evidence" value="ECO:0007669"/>
    <property type="project" value="TreeGrafter"/>
</dbReference>
<feature type="transmembrane region" description="Helical" evidence="9">
    <location>
        <begin position="151"/>
        <end position="173"/>
    </location>
</feature>
<feature type="transmembrane region" description="Helical" evidence="9">
    <location>
        <begin position="44"/>
        <end position="63"/>
    </location>
</feature>
<comment type="similarity">
    <text evidence="2">Belongs to the arsenical resistance-3 (ACR3) (TC 2.A.59) family.</text>
</comment>
<name>A0A914VKH3_9BILA</name>
<dbReference type="PANTHER" id="PTHR43057">
    <property type="entry name" value="ARSENITE EFFLUX TRANSPORTER"/>
    <property type="match status" value="1"/>
</dbReference>
<dbReference type="InterPro" id="IPR004706">
    <property type="entry name" value="Arsenical-R_Acr3"/>
</dbReference>
<evidence type="ECO:0000256" key="6">
    <source>
        <dbReference type="ARBA" id="ARBA00022989"/>
    </source>
</evidence>
<feature type="region of interest" description="Disordered" evidence="8">
    <location>
        <begin position="1"/>
        <end position="30"/>
    </location>
</feature>
<dbReference type="Proteomes" id="UP000887566">
    <property type="component" value="Unplaced"/>
</dbReference>
<keyword evidence="7 9" id="KW-0472">Membrane</keyword>
<dbReference type="GO" id="GO:0005886">
    <property type="term" value="C:plasma membrane"/>
    <property type="evidence" value="ECO:0007669"/>
    <property type="project" value="UniProtKB-SubCell"/>
</dbReference>
<dbReference type="GO" id="GO:0015297">
    <property type="term" value="F:antiporter activity"/>
    <property type="evidence" value="ECO:0007669"/>
    <property type="project" value="InterPro"/>
</dbReference>
<keyword evidence="4" id="KW-1003">Cell membrane</keyword>
<keyword evidence="5 9" id="KW-0812">Transmembrane</keyword>
<feature type="transmembrane region" description="Helical" evidence="9">
    <location>
        <begin position="75"/>
        <end position="97"/>
    </location>
</feature>
<sequence>MSKIQDSSITLQDVTTPSSSNKISEQQTHDKEESREAIGFFEKYLTAWVLVCMAVGIAIGHFIPSIPSNLQKLSIAEVSLPIAVLVWGMILPMMIQIDFASLRQVWRSPRAIFLTTGINYLVQPFVMYGLATLFFYVIFRKWLTAFEADQYVAGAVILGGSPCTAMVFVWSVLVNGDPSYTLTQVAVNDLLILILFSPTVKLLLKVSNVEIPWVTLLLSVGVFVLVPLLLGAIARPTLSYPIRSTCS</sequence>
<feature type="transmembrane region" description="Helical" evidence="9">
    <location>
        <begin position="117"/>
        <end position="139"/>
    </location>
</feature>
<keyword evidence="3" id="KW-0813">Transport</keyword>
<dbReference type="Pfam" id="PF01758">
    <property type="entry name" value="SBF"/>
    <property type="match status" value="1"/>
</dbReference>
<feature type="compositionally biased region" description="Polar residues" evidence="8">
    <location>
        <begin position="1"/>
        <end position="26"/>
    </location>
</feature>
<dbReference type="PANTHER" id="PTHR43057:SF1">
    <property type="entry name" value="ARSENICAL-RESISTANCE PROTEIN 3"/>
    <property type="match status" value="1"/>
</dbReference>
<dbReference type="AlphaFoldDB" id="A0A914VKH3"/>
<evidence type="ECO:0000256" key="9">
    <source>
        <dbReference type="SAM" id="Phobius"/>
    </source>
</evidence>
<dbReference type="WBParaSite" id="PSAMB.scaffold202size66191.g3180.t1">
    <property type="protein sequence ID" value="PSAMB.scaffold202size66191.g3180.t1"/>
    <property type="gene ID" value="PSAMB.scaffold202size66191.g3180"/>
</dbReference>
<proteinExistence type="inferred from homology"/>
<evidence type="ECO:0000256" key="4">
    <source>
        <dbReference type="ARBA" id="ARBA00022475"/>
    </source>
</evidence>
<protein>
    <submittedName>
        <fullName evidence="11">Arsenical-resistance protein</fullName>
    </submittedName>
</protein>
<reference evidence="11" key="1">
    <citation type="submission" date="2022-11" db="UniProtKB">
        <authorList>
            <consortium name="WormBaseParasite"/>
        </authorList>
    </citation>
    <scope>IDENTIFICATION</scope>
</reference>